<dbReference type="PANTHER" id="PTHR11136">
    <property type="entry name" value="FOLYLPOLYGLUTAMATE SYNTHASE-RELATED"/>
    <property type="match status" value="1"/>
</dbReference>
<evidence type="ECO:0000256" key="2">
    <source>
        <dbReference type="ARBA" id="ARBA00013025"/>
    </source>
</evidence>
<comment type="similarity">
    <text evidence="1">Belongs to the folylpolyglutamate synthase family.</text>
</comment>
<evidence type="ECO:0000313" key="12">
    <source>
        <dbReference type="EMBL" id="QPK78662.1"/>
    </source>
</evidence>
<evidence type="ECO:0000256" key="9">
    <source>
        <dbReference type="ARBA" id="ARBA00047493"/>
    </source>
</evidence>
<dbReference type="PANTHER" id="PTHR11136:SF0">
    <property type="entry name" value="DIHYDROFOLATE SYNTHETASE-RELATED"/>
    <property type="match status" value="1"/>
</dbReference>
<feature type="domain" description="Mur ligase central" evidence="11">
    <location>
        <begin position="99"/>
        <end position="342"/>
    </location>
</feature>
<dbReference type="SUPFAM" id="SSF53244">
    <property type="entry name" value="MurD-like peptide ligases, peptide-binding domain"/>
    <property type="match status" value="1"/>
</dbReference>
<dbReference type="GO" id="GO:0008841">
    <property type="term" value="F:dihydrofolate synthase activity"/>
    <property type="evidence" value="ECO:0007669"/>
    <property type="project" value="TreeGrafter"/>
</dbReference>
<dbReference type="InterPro" id="IPR018109">
    <property type="entry name" value="Folylpolyglutamate_synth_CS"/>
</dbReference>
<dbReference type="Gene3D" id="3.90.190.20">
    <property type="entry name" value="Mur ligase, C-terminal domain"/>
    <property type="match status" value="1"/>
</dbReference>
<dbReference type="GO" id="GO:0005737">
    <property type="term" value="C:cytoplasm"/>
    <property type="evidence" value="ECO:0007669"/>
    <property type="project" value="TreeGrafter"/>
</dbReference>
<gene>
    <name evidence="12" type="ORF">G7Y31_08920</name>
</gene>
<keyword evidence="6" id="KW-0067">ATP-binding</keyword>
<evidence type="ECO:0000256" key="7">
    <source>
        <dbReference type="ARBA" id="ARBA00022842"/>
    </source>
</evidence>
<dbReference type="InterPro" id="IPR013221">
    <property type="entry name" value="Mur_ligase_cen"/>
</dbReference>
<evidence type="ECO:0000256" key="8">
    <source>
        <dbReference type="ARBA" id="ARBA00030592"/>
    </source>
</evidence>
<dbReference type="Pfam" id="PF02875">
    <property type="entry name" value="Mur_ligase_C"/>
    <property type="match status" value="1"/>
</dbReference>
<dbReference type="GO" id="GO:0005524">
    <property type="term" value="F:ATP binding"/>
    <property type="evidence" value="ECO:0007669"/>
    <property type="project" value="UniProtKB-KW"/>
</dbReference>
<dbReference type="RefSeq" id="WP_165009497.1">
    <property type="nucleotide sequence ID" value="NZ_CP064954.1"/>
</dbReference>
<evidence type="ECO:0000256" key="5">
    <source>
        <dbReference type="ARBA" id="ARBA00022741"/>
    </source>
</evidence>
<protein>
    <recommendedName>
        <fullName evidence="2">tetrahydrofolate synthase</fullName>
        <ecNumber evidence="2">6.3.2.17</ecNumber>
    </recommendedName>
    <alternativeName>
        <fullName evidence="8">Tetrahydrofolylpolyglutamate synthase</fullName>
    </alternativeName>
</protein>
<dbReference type="AlphaFoldDB" id="A0A7T0PBM3"/>
<evidence type="ECO:0000256" key="4">
    <source>
        <dbReference type="ARBA" id="ARBA00022723"/>
    </source>
</evidence>
<dbReference type="Gene3D" id="3.40.1190.10">
    <property type="entry name" value="Mur-like, catalytic domain"/>
    <property type="match status" value="1"/>
</dbReference>
<dbReference type="SUPFAM" id="SSF53623">
    <property type="entry name" value="MurD-like peptide ligases, catalytic domain"/>
    <property type="match status" value="1"/>
</dbReference>
<evidence type="ECO:0000256" key="6">
    <source>
        <dbReference type="ARBA" id="ARBA00022840"/>
    </source>
</evidence>
<comment type="catalytic activity">
    <reaction evidence="9">
        <text>(6S)-5,6,7,8-tetrahydrofolyl-(gamma-L-Glu)(n) + L-glutamate + ATP = (6S)-5,6,7,8-tetrahydrofolyl-(gamma-L-Glu)(n+1) + ADP + phosphate + H(+)</text>
        <dbReference type="Rhea" id="RHEA:10580"/>
        <dbReference type="Rhea" id="RHEA-COMP:14738"/>
        <dbReference type="Rhea" id="RHEA-COMP:14740"/>
        <dbReference type="ChEBI" id="CHEBI:15378"/>
        <dbReference type="ChEBI" id="CHEBI:29985"/>
        <dbReference type="ChEBI" id="CHEBI:30616"/>
        <dbReference type="ChEBI" id="CHEBI:43474"/>
        <dbReference type="ChEBI" id="CHEBI:141005"/>
        <dbReference type="ChEBI" id="CHEBI:456216"/>
        <dbReference type="EC" id="6.3.2.17"/>
    </reaction>
</comment>
<sequence length="511" mass="54076">MVRREEDIEVVDALALGTEDSPVEITESGLTLNLGEPAQVDEEGTVREVTAQDLAALAALEAQWAARPQDDAPNPSLDRVQALLDLLGHPEQVFDVIHIAGTNGKTSTARMADSLLRAFHRRVGLFTSPKLTSVTDCIVIDGQNIHPADVVAAWEDIAPYVAMVDQQYAGQGQAPLSTFELQVALAFACFADAPVDVAVVEVGMGGTWDATNVVNADVAVITPVSLEHQSWLGQTLGEVAAHKAGIIKPRVVAADDFAGPAEDLAILAPQEPEAQRVLLEAAVSADAMVARAGSEFHVVERAVAVGGQVLTLRGLGGVYDQVFLPLSGAHQALNASVALAAVEGFFGARADRGLDVELVRHGFAQVSVPGRMERVRTDPVTFVDSAHNPHGAASLAATLREDFHFQGVVGIVSILRDKDAAEILTRLEPVFEQLIVSQSSSPRAVPAQELAELAYDIFGDERVLVTHSLIEAMDTAISVIVEEVEEDGWGIVATGSITTAAEIRAMSQQGS</sequence>
<keyword evidence="13" id="KW-1185">Reference proteome</keyword>
<accession>A0A7T0PBM3</accession>
<dbReference type="PROSITE" id="PS01012">
    <property type="entry name" value="FOLYLPOLYGLU_SYNT_2"/>
    <property type="match status" value="1"/>
</dbReference>
<dbReference type="Pfam" id="PF08245">
    <property type="entry name" value="Mur_ligase_M"/>
    <property type="match status" value="1"/>
</dbReference>
<dbReference type="GO" id="GO:0046872">
    <property type="term" value="F:metal ion binding"/>
    <property type="evidence" value="ECO:0007669"/>
    <property type="project" value="UniProtKB-KW"/>
</dbReference>
<dbReference type="Proteomes" id="UP000594681">
    <property type="component" value="Chromosome"/>
</dbReference>
<dbReference type="KEGG" id="cliz:G7Y31_08920"/>
<keyword evidence="3" id="KW-0436">Ligase</keyword>
<feature type="domain" description="Mur ligase C-terminal" evidence="10">
    <location>
        <begin position="370"/>
        <end position="482"/>
    </location>
</feature>
<evidence type="ECO:0000259" key="11">
    <source>
        <dbReference type="Pfam" id="PF08245"/>
    </source>
</evidence>
<reference evidence="12 13" key="1">
    <citation type="submission" date="2020-11" db="EMBL/GenBank/DDBJ databases">
        <title>Corynebacterium sp. ZJ-599.</title>
        <authorList>
            <person name="Zhou J."/>
        </authorList>
    </citation>
    <scope>NUCLEOTIDE SEQUENCE [LARGE SCALE GENOMIC DNA]</scope>
    <source>
        <strain evidence="12 13">ZJ-599</strain>
    </source>
</reference>
<dbReference type="GO" id="GO:0004326">
    <property type="term" value="F:tetrahydrofolylpolyglutamate synthase activity"/>
    <property type="evidence" value="ECO:0007669"/>
    <property type="project" value="UniProtKB-EC"/>
</dbReference>
<dbReference type="EC" id="6.3.2.17" evidence="2"/>
<organism evidence="12 13">
    <name type="scientific">Corynebacterium lizhenjunii</name>
    <dbReference type="NCBI Taxonomy" id="2709394"/>
    <lineage>
        <taxon>Bacteria</taxon>
        <taxon>Bacillati</taxon>
        <taxon>Actinomycetota</taxon>
        <taxon>Actinomycetes</taxon>
        <taxon>Mycobacteriales</taxon>
        <taxon>Corynebacteriaceae</taxon>
        <taxon>Corynebacterium</taxon>
    </lineage>
</organism>
<proteinExistence type="inferred from homology"/>
<dbReference type="InterPro" id="IPR001645">
    <property type="entry name" value="Folylpolyglutamate_synth"/>
</dbReference>
<dbReference type="InterPro" id="IPR004101">
    <property type="entry name" value="Mur_ligase_C"/>
</dbReference>
<evidence type="ECO:0000313" key="13">
    <source>
        <dbReference type="Proteomes" id="UP000594681"/>
    </source>
</evidence>
<dbReference type="EMBL" id="CP064954">
    <property type="protein sequence ID" value="QPK78662.1"/>
    <property type="molecule type" value="Genomic_DNA"/>
</dbReference>
<dbReference type="NCBIfam" id="TIGR01499">
    <property type="entry name" value="folC"/>
    <property type="match status" value="1"/>
</dbReference>
<dbReference type="InterPro" id="IPR036565">
    <property type="entry name" value="Mur-like_cat_sf"/>
</dbReference>
<evidence type="ECO:0000256" key="3">
    <source>
        <dbReference type="ARBA" id="ARBA00022598"/>
    </source>
</evidence>
<keyword evidence="4" id="KW-0479">Metal-binding</keyword>
<evidence type="ECO:0000259" key="10">
    <source>
        <dbReference type="Pfam" id="PF02875"/>
    </source>
</evidence>
<evidence type="ECO:0000256" key="1">
    <source>
        <dbReference type="ARBA" id="ARBA00008276"/>
    </source>
</evidence>
<keyword evidence="7" id="KW-0460">Magnesium</keyword>
<name>A0A7T0PBM3_9CORY</name>
<dbReference type="InterPro" id="IPR036615">
    <property type="entry name" value="Mur_ligase_C_dom_sf"/>
</dbReference>
<keyword evidence="5" id="KW-0547">Nucleotide-binding</keyword>